<dbReference type="Gene3D" id="3.40.350.10">
    <property type="entry name" value="Creatinase/prolidase N-terminal domain"/>
    <property type="match status" value="1"/>
</dbReference>
<dbReference type="InterPro" id="IPR029149">
    <property type="entry name" value="Creatin/AminoP/Spt16_N"/>
</dbReference>
<proteinExistence type="inferred from homology"/>
<comment type="caution">
    <text evidence="6">The sequence shown here is derived from an EMBL/GenBank/DDBJ whole genome shotgun (WGS) entry which is preliminary data.</text>
</comment>
<evidence type="ECO:0000256" key="3">
    <source>
        <dbReference type="RuleBase" id="RU000590"/>
    </source>
</evidence>
<dbReference type="CDD" id="cd01092">
    <property type="entry name" value="APP-like"/>
    <property type="match status" value="1"/>
</dbReference>
<gene>
    <name evidence="6" type="ORF">B9J98_06300</name>
</gene>
<dbReference type="InterPro" id="IPR050659">
    <property type="entry name" value="Peptidase_M24B"/>
</dbReference>
<dbReference type="Proteomes" id="UP000244066">
    <property type="component" value="Unassembled WGS sequence"/>
</dbReference>
<dbReference type="InterPro" id="IPR000587">
    <property type="entry name" value="Creatinase_N"/>
</dbReference>
<name>A0A2R7Y1N3_9ARCH</name>
<reference evidence="6 7" key="1">
    <citation type="submission" date="2017-04" db="EMBL/GenBank/DDBJ databases">
        <title>Draft Aigarchaeota genome from a New Zealand hot spring.</title>
        <authorList>
            <person name="Reysenbach A.-L."/>
            <person name="Donaho J.A."/>
            <person name="Gerhart J."/>
            <person name="Kelley J.F."/>
            <person name="Kouba K."/>
            <person name="Podar M."/>
            <person name="Stott M."/>
        </authorList>
    </citation>
    <scope>NUCLEOTIDE SEQUENCE [LARGE SCALE GENOMIC DNA]</scope>
    <source>
        <strain evidence="6">NZ13_MG1</strain>
    </source>
</reference>
<dbReference type="PANTHER" id="PTHR46112">
    <property type="entry name" value="AMINOPEPTIDASE"/>
    <property type="match status" value="1"/>
</dbReference>
<dbReference type="Pfam" id="PF00557">
    <property type="entry name" value="Peptidase_M24"/>
    <property type="match status" value="1"/>
</dbReference>
<dbReference type="GO" id="GO:0046872">
    <property type="term" value="F:metal ion binding"/>
    <property type="evidence" value="ECO:0007669"/>
    <property type="project" value="UniProtKB-KW"/>
</dbReference>
<comment type="similarity">
    <text evidence="3">Belongs to the peptidase M24B family.</text>
</comment>
<dbReference type="Pfam" id="PF01321">
    <property type="entry name" value="Creatinase_N"/>
    <property type="match status" value="1"/>
</dbReference>
<dbReference type="InterPro" id="IPR001131">
    <property type="entry name" value="Peptidase_M24B_aminopep-P_CS"/>
</dbReference>
<dbReference type="SUPFAM" id="SSF53092">
    <property type="entry name" value="Creatinase/prolidase N-terminal domain"/>
    <property type="match status" value="1"/>
</dbReference>
<dbReference type="PANTHER" id="PTHR46112:SF2">
    <property type="entry name" value="XAA-PRO AMINOPEPTIDASE P-RELATED"/>
    <property type="match status" value="1"/>
</dbReference>
<evidence type="ECO:0000256" key="2">
    <source>
        <dbReference type="ARBA" id="ARBA00022801"/>
    </source>
</evidence>
<sequence length="355" mass="39348">MDRIKRLIDLMDEKAFSAYLLTSSENLYYFTGFKGDGVAIVMSDGTVKLYTLPLYYESAVLHAIQGVDVIKTKTQDMFKEELTEELGKLVGDVGFDYMDAETFWGMTSKLRFLHLIPSPDIVWKLRSIKDEKELENISKAAAISDVGMEVASDLISPGVTELDVKAELTEELLRCGADRVAFDIIVASGSKSSLPHGGPGNRQIQNGDVVVIDLGASVNEYSADITRTFFVGNKVPEKVEKVYRLVEEAKNLAEEHMMAWVSASSVDRVARQFIENAGFGEYFIHSLGHGIGLSVHEPPRISPNSKDLLAENMVVTCEPGVYIPKQFGIRLEDTLLIKKDGVVRLSKAPFAPYIR</sequence>
<dbReference type="SUPFAM" id="SSF55920">
    <property type="entry name" value="Creatinase/aminopeptidase"/>
    <property type="match status" value="1"/>
</dbReference>
<dbReference type="AlphaFoldDB" id="A0A2R7Y1N3"/>
<dbReference type="InterPro" id="IPR000994">
    <property type="entry name" value="Pept_M24"/>
</dbReference>
<protein>
    <recommendedName>
        <fullName evidence="8">Aminopeptidase P family protein</fullName>
    </recommendedName>
</protein>
<evidence type="ECO:0000313" key="6">
    <source>
        <dbReference type="EMBL" id="PUA31455.1"/>
    </source>
</evidence>
<dbReference type="GO" id="GO:0016787">
    <property type="term" value="F:hydrolase activity"/>
    <property type="evidence" value="ECO:0007669"/>
    <property type="project" value="UniProtKB-KW"/>
</dbReference>
<organism evidence="6 7">
    <name type="scientific">Candidatus Terraquivivens tikiterensis</name>
    <dbReference type="NCBI Taxonomy" id="1980982"/>
    <lineage>
        <taxon>Archaea</taxon>
        <taxon>Nitrososphaerota</taxon>
        <taxon>Candidatus Wolframiiraptoraceae</taxon>
        <taxon>Candidatus Terraquivivens</taxon>
    </lineage>
</organism>
<feature type="domain" description="Creatinase N-terminal" evidence="5">
    <location>
        <begin position="3"/>
        <end position="128"/>
    </location>
</feature>
<evidence type="ECO:0000259" key="5">
    <source>
        <dbReference type="Pfam" id="PF01321"/>
    </source>
</evidence>
<dbReference type="InterPro" id="IPR036005">
    <property type="entry name" value="Creatinase/aminopeptidase-like"/>
</dbReference>
<dbReference type="PROSITE" id="PS00491">
    <property type="entry name" value="PROLINE_PEPTIDASE"/>
    <property type="match status" value="1"/>
</dbReference>
<keyword evidence="1 3" id="KW-0479">Metal-binding</keyword>
<keyword evidence="2" id="KW-0378">Hydrolase</keyword>
<evidence type="ECO:0000313" key="7">
    <source>
        <dbReference type="Proteomes" id="UP000244066"/>
    </source>
</evidence>
<evidence type="ECO:0000259" key="4">
    <source>
        <dbReference type="Pfam" id="PF00557"/>
    </source>
</evidence>
<evidence type="ECO:0000256" key="1">
    <source>
        <dbReference type="ARBA" id="ARBA00022723"/>
    </source>
</evidence>
<accession>A0A2R7Y1N3</accession>
<dbReference type="Gene3D" id="3.90.230.10">
    <property type="entry name" value="Creatinase/methionine aminopeptidase superfamily"/>
    <property type="match status" value="1"/>
</dbReference>
<dbReference type="EMBL" id="NDWU01000017">
    <property type="protein sequence ID" value="PUA31455.1"/>
    <property type="molecule type" value="Genomic_DNA"/>
</dbReference>
<evidence type="ECO:0008006" key="8">
    <source>
        <dbReference type="Google" id="ProtNLM"/>
    </source>
</evidence>
<feature type="domain" description="Peptidase M24" evidence="4">
    <location>
        <begin position="135"/>
        <end position="338"/>
    </location>
</feature>